<evidence type="ECO:0000313" key="1">
    <source>
        <dbReference type="EMBL" id="RBP53348.1"/>
    </source>
</evidence>
<dbReference type="RefSeq" id="WP_113952929.1">
    <property type="nucleotide sequence ID" value="NZ_QNRT01000001.1"/>
</dbReference>
<gene>
    <name evidence="1" type="ORF">DFR28_101734</name>
</gene>
<keyword evidence="2" id="KW-1185">Reference proteome</keyword>
<name>A0A395JUV7_9GAMM</name>
<reference evidence="1 2" key="1">
    <citation type="submission" date="2018-06" db="EMBL/GenBank/DDBJ databases">
        <title>Genomic Encyclopedia of Type Strains, Phase IV (KMG-IV): sequencing the most valuable type-strain genomes for metagenomic binning, comparative biology and taxonomic classification.</title>
        <authorList>
            <person name="Goeker M."/>
        </authorList>
    </citation>
    <scope>NUCLEOTIDE SEQUENCE [LARGE SCALE GENOMIC DNA]</scope>
    <source>
        <strain evidence="1 2">DSM 24032</strain>
    </source>
</reference>
<evidence type="ECO:0000313" key="2">
    <source>
        <dbReference type="Proteomes" id="UP000253083"/>
    </source>
</evidence>
<proteinExistence type="predicted"/>
<comment type="caution">
    <text evidence="1">The sequence shown here is derived from an EMBL/GenBank/DDBJ whole genome shotgun (WGS) entry which is preliminary data.</text>
</comment>
<dbReference type="AlphaFoldDB" id="A0A395JUV7"/>
<organism evidence="1 2">
    <name type="scientific">Arenicella xantha</name>
    <dbReference type="NCBI Taxonomy" id="644221"/>
    <lineage>
        <taxon>Bacteria</taxon>
        <taxon>Pseudomonadati</taxon>
        <taxon>Pseudomonadota</taxon>
        <taxon>Gammaproteobacteria</taxon>
        <taxon>Arenicellales</taxon>
        <taxon>Arenicellaceae</taxon>
        <taxon>Arenicella</taxon>
    </lineage>
</organism>
<dbReference type="InParanoid" id="A0A395JUV7"/>
<dbReference type="EMBL" id="QNRT01000001">
    <property type="protein sequence ID" value="RBP53348.1"/>
    <property type="molecule type" value="Genomic_DNA"/>
</dbReference>
<protein>
    <submittedName>
        <fullName evidence="1">Uncharacterized protein</fullName>
    </submittedName>
</protein>
<accession>A0A395JUV7</accession>
<dbReference type="OrthoDB" id="5625241at2"/>
<dbReference type="Proteomes" id="UP000253083">
    <property type="component" value="Unassembled WGS sequence"/>
</dbReference>
<sequence length="119" mass="13889">MLRQIVDVRQQAGECEKRWFNSSEVDLFIWFDSLENIISFHLIYDKHRDEKAVIWNKLSSALHVRVDDNSRPGHYPSSPLLTERVALDTQRLISLLGVQMQNVDPAITRFILRIIDALD</sequence>